<evidence type="ECO:0000256" key="3">
    <source>
        <dbReference type="ARBA" id="ARBA00008281"/>
    </source>
</evidence>
<evidence type="ECO:0000256" key="4">
    <source>
        <dbReference type="ARBA" id="ARBA00022475"/>
    </source>
</evidence>
<sequence>MAKDAKPAAEGADVAPARKSKKLLIIISVLVLTLGLGGLGAFFLLRQAPEHEDDGDEVAVEKAKPVKKKKADRDAPPVYVALETFTVNLIPENGDQFLQLILSVEVDDPQVGDQLKLYTPKLRNDLTLLLSSKKASELITKEGKQILAQEIRDQINGVLDPGGKGKKRDGPIKEVLFTSFIIQ</sequence>
<keyword evidence="5 10" id="KW-0145">Chemotaxis</keyword>
<dbReference type="GO" id="GO:0005886">
    <property type="term" value="C:plasma membrane"/>
    <property type="evidence" value="ECO:0007669"/>
    <property type="project" value="UniProtKB-SubCell"/>
</dbReference>
<dbReference type="PANTHER" id="PTHR35091:SF2">
    <property type="entry name" value="FLAGELLAR PROTEIN FLIL"/>
    <property type="match status" value="1"/>
</dbReference>
<evidence type="ECO:0000256" key="9">
    <source>
        <dbReference type="ARBA" id="ARBA00023136"/>
    </source>
</evidence>
<feature type="transmembrane region" description="Helical" evidence="10">
    <location>
        <begin position="23"/>
        <end position="45"/>
    </location>
</feature>
<comment type="subcellular location">
    <subcellularLocation>
        <location evidence="10">Cell inner membrane</location>
    </subcellularLocation>
    <subcellularLocation>
        <location evidence="2">Cell membrane</location>
        <topology evidence="2">Single-pass membrane protein</topology>
    </subcellularLocation>
</comment>
<dbReference type="GO" id="GO:0006935">
    <property type="term" value="P:chemotaxis"/>
    <property type="evidence" value="ECO:0007669"/>
    <property type="project" value="UniProtKB-KW"/>
</dbReference>
<dbReference type="Pfam" id="PF03748">
    <property type="entry name" value="FliL"/>
    <property type="match status" value="1"/>
</dbReference>
<keyword evidence="10" id="KW-0997">Cell inner membrane</keyword>
<comment type="similarity">
    <text evidence="3 10">Belongs to the FliL family.</text>
</comment>
<keyword evidence="11" id="KW-0282">Flagellum</keyword>
<comment type="caution">
    <text evidence="11">The sequence shown here is derived from an EMBL/GenBank/DDBJ whole genome shotgun (WGS) entry which is preliminary data.</text>
</comment>
<comment type="function">
    <text evidence="1 10">Controls the rotational direction of flagella during chemotaxis.</text>
</comment>
<organism evidence="11 12">
    <name type="scientific">Candidatus Accumulibacter proximus</name>
    <dbReference type="NCBI Taxonomy" id="2954385"/>
    <lineage>
        <taxon>Bacteria</taxon>
        <taxon>Pseudomonadati</taxon>
        <taxon>Pseudomonadota</taxon>
        <taxon>Betaproteobacteria</taxon>
        <taxon>Candidatus Accumulibacter</taxon>
    </lineage>
</organism>
<keyword evidence="11" id="KW-0966">Cell projection</keyword>
<dbReference type="GO" id="GO:0071978">
    <property type="term" value="P:bacterial-type flagellum-dependent swarming motility"/>
    <property type="evidence" value="ECO:0007669"/>
    <property type="project" value="TreeGrafter"/>
</dbReference>
<dbReference type="AlphaFoldDB" id="A0A935PWB8"/>
<evidence type="ECO:0000256" key="7">
    <source>
        <dbReference type="ARBA" id="ARBA00022779"/>
    </source>
</evidence>
<reference evidence="11 12" key="1">
    <citation type="submission" date="2020-10" db="EMBL/GenBank/DDBJ databases">
        <title>Connecting structure to function with the recovery of over 1000 high-quality activated sludge metagenome-assembled genomes encoding full-length rRNA genes using long-read sequencing.</title>
        <authorList>
            <person name="Singleton C.M."/>
            <person name="Petriglieri F."/>
            <person name="Kristensen J.M."/>
            <person name="Kirkegaard R.H."/>
            <person name="Michaelsen T.Y."/>
            <person name="Andersen M.H."/>
            <person name="Karst S.M."/>
            <person name="Dueholm M.S."/>
            <person name="Nielsen P.H."/>
            <person name="Albertsen M."/>
        </authorList>
    </citation>
    <scope>NUCLEOTIDE SEQUENCE [LARGE SCALE GENOMIC DNA]</scope>
    <source>
        <strain evidence="11">EsbW_18-Q3-R4-48_BATAC.285</strain>
    </source>
</reference>
<dbReference type="EMBL" id="JADJMH010000001">
    <property type="protein sequence ID" value="MBK7673902.1"/>
    <property type="molecule type" value="Genomic_DNA"/>
</dbReference>
<evidence type="ECO:0000313" key="12">
    <source>
        <dbReference type="Proteomes" id="UP000697998"/>
    </source>
</evidence>
<dbReference type="GO" id="GO:0009425">
    <property type="term" value="C:bacterial-type flagellum basal body"/>
    <property type="evidence" value="ECO:0007669"/>
    <property type="project" value="InterPro"/>
</dbReference>
<evidence type="ECO:0000256" key="1">
    <source>
        <dbReference type="ARBA" id="ARBA00002254"/>
    </source>
</evidence>
<gene>
    <name evidence="11" type="ORF">IPJ27_03565</name>
</gene>
<evidence type="ECO:0000256" key="5">
    <source>
        <dbReference type="ARBA" id="ARBA00022500"/>
    </source>
</evidence>
<proteinExistence type="inferred from homology"/>
<protein>
    <recommendedName>
        <fullName evidence="10">Flagellar protein FliL</fullName>
    </recommendedName>
</protein>
<evidence type="ECO:0000256" key="6">
    <source>
        <dbReference type="ARBA" id="ARBA00022692"/>
    </source>
</evidence>
<keyword evidence="8 10" id="KW-1133">Transmembrane helix</keyword>
<dbReference type="InterPro" id="IPR005503">
    <property type="entry name" value="FliL"/>
</dbReference>
<evidence type="ECO:0000256" key="8">
    <source>
        <dbReference type="ARBA" id="ARBA00022989"/>
    </source>
</evidence>
<evidence type="ECO:0000256" key="2">
    <source>
        <dbReference type="ARBA" id="ARBA00004162"/>
    </source>
</evidence>
<name>A0A935PWB8_9PROT</name>
<accession>A0A935PWB8</accession>
<keyword evidence="9 10" id="KW-0472">Membrane</keyword>
<evidence type="ECO:0000256" key="10">
    <source>
        <dbReference type="RuleBase" id="RU364125"/>
    </source>
</evidence>
<dbReference type="Proteomes" id="UP000697998">
    <property type="component" value="Unassembled WGS sequence"/>
</dbReference>
<keyword evidence="6 10" id="KW-0812">Transmembrane</keyword>
<keyword evidence="7 10" id="KW-0283">Flagellar rotation</keyword>
<keyword evidence="4" id="KW-1003">Cell membrane</keyword>
<evidence type="ECO:0000313" key="11">
    <source>
        <dbReference type="EMBL" id="MBK7673902.1"/>
    </source>
</evidence>
<dbReference type="PANTHER" id="PTHR35091">
    <property type="entry name" value="FLAGELLAR PROTEIN FLIL"/>
    <property type="match status" value="1"/>
</dbReference>
<keyword evidence="11" id="KW-0969">Cilium</keyword>